<dbReference type="EMBL" id="HBUF01245406">
    <property type="protein sequence ID" value="CAG6678261.1"/>
    <property type="molecule type" value="Transcribed_RNA"/>
</dbReference>
<feature type="domain" description="SAM" evidence="6">
    <location>
        <begin position="390"/>
        <end position="432"/>
    </location>
</feature>
<feature type="repeat" description="ANK" evidence="3">
    <location>
        <begin position="37"/>
        <end position="69"/>
    </location>
</feature>
<reference evidence="7" key="1">
    <citation type="submission" date="2021-05" db="EMBL/GenBank/DDBJ databases">
        <authorList>
            <person name="Alioto T."/>
            <person name="Alioto T."/>
            <person name="Gomez Garrido J."/>
        </authorList>
    </citation>
    <scope>NUCLEOTIDE SEQUENCE</scope>
</reference>
<dbReference type="SUPFAM" id="SSF47769">
    <property type="entry name" value="SAM/Pointed domain"/>
    <property type="match status" value="1"/>
</dbReference>
<dbReference type="SUPFAM" id="SSF48403">
    <property type="entry name" value="Ankyrin repeat"/>
    <property type="match status" value="1"/>
</dbReference>
<accession>A0A8D8X1J6</accession>
<evidence type="ECO:0000256" key="4">
    <source>
        <dbReference type="SAM" id="Coils"/>
    </source>
</evidence>
<dbReference type="InterPro" id="IPR001660">
    <property type="entry name" value="SAM"/>
</dbReference>
<dbReference type="EMBL" id="HBUF01400945">
    <property type="protein sequence ID" value="CAG6736863.1"/>
    <property type="molecule type" value="Transcribed_RNA"/>
</dbReference>
<dbReference type="EMBL" id="HBUF01584170">
    <property type="protein sequence ID" value="CAG6771224.1"/>
    <property type="molecule type" value="Transcribed_RNA"/>
</dbReference>
<keyword evidence="1" id="KW-0677">Repeat</keyword>
<name>A0A8D8X1J6_9HEMI</name>
<dbReference type="AlphaFoldDB" id="A0A8D8X1J6"/>
<dbReference type="Gene3D" id="1.25.40.20">
    <property type="entry name" value="Ankyrin repeat-containing domain"/>
    <property type="match status" value="1"/>
</dbReference>
<dbReference type="PROSITE" id="PS50105">
    <property type="entry name" value="SAM_DOMAIN"/>
    <property type="match status" value="1"/>
</dbReference>
<dbReference type="PROSITE" id="PS50088">
    <property type="entry name" value="ANK_REPEAT"/>
    <property type="match status" value="2"/>
</dbReference>
<dbReference type="InterPro" id="IPR002110">
    <property type="entry name" value="Ankyrin_rpt"/>
</dbReference>
<proteinExistence type="predicted"/>
<dbReference type="Pfam" id="PF00536">
    <property type="entry name" value="SAM_1"/>
    <property type="match status" value="1"/>
</dbReference>
<feature type="coiled-coil region" evidence="4">
    <location>
        <begin position="136"/>
        <end position="185"/>
    </location>
</feature>
<evidence type="ECO:0000256" key="3">
    <source>
        <dbReference type="PROSITE-ProRule" id="PRU00023"/>
    </source>
</evidence>
<dbReference type="PROSITE" id="PS50297">
    <property type="entry name" value="ANK_REP_REGION"/>
    <property type="match status" value="2"/>
</dbReference>
<evidence type="ECO:0000313" key="7">
    <source>
        <dbReference type="EMBL" id="CAG6678260.1"/>
    </source>
</evidence>
<dbReference type="EMBL" id="HBUF01067192">
    <property type="protein sequence ID" value="CAG6628075.1"/>
    <property type="molecule type" value="Transcribed_RNA"/>
</dbReference>
<evidence type="ECO:0000256" key="2">
    <source>
        <dbReference type="ARBA" id="ARBA00023043"/>
    </source>
</evidence>
<protein>
    <submittedName>
        <fullName evidence="7">Usher syndrome type-1G protein homolog</fullName>
    </submittedName>
</protein>
<feature type="region of interest" description="Disordered" evidence="5">
    <location>
        <begin position="342"/>
        <end position="361"/>
    </location>
</feature>
<keyword evidence="2 3" id="KW-0040">ANK repeat</keyword>
<organism evidence="7">
    <name type="scientific">Cacopsylla melanoneura</name>
    <dbReference type="NCBI Taxonomy" id="428564"/>
    <lineage>
        <taxon>Eukaryota</taxon>
        <taxon>Metazoa</taxon>
        <taxon>Ecdysozoa</taxon>
        <taxon>Arthropoda</taxon>
        <taxon>Hexapoda</taxon>
        <taxon>Insecta</taxon>
        <taxon>Pterygota</taxon>
        <taxon>Neoptera</taxon>
        <taxon>Paraneoptera</taxon>
        <taxon>Hemiptera</taxon>
        <taxon>Sternorrhyncha</taxon>
        <taxon>Psylloidea</taxon>
        <taxon>Psyllidae</taxon>
        <taxon>Psyllinae</taxon>
        <taxon>Cacopsylla</taxon>
    </lineage>
</organism>
<dbReference type="EMBL" id="HBUF01584169">
    <property type="protein sequence ID" value="CAG6771223.1"/>
    <property type="molecule type" value="Transcribed_RNA"/>
</dbReference>
<evidence type="ECO:0000256" key="5">
    <source>
        <dbReference type="SAM" id="MobiDB-lite"/>
    </source>
</evidence>
<dbReference type="PANTHER" id="PTHR24201:SF15">
    <property type="entry name" value="ANKYRIN REPEAT DOMAIN-CONTAINING PROTEIN 66"/>
    <property type="match status" value="1"/>
</dbReference>
<evidence type="ECO:0000259" key="6">
    <source>
        <dbReference type="PROSITE" id="PS50105"/>
    </source>
</evidence>
<feature type="repeat" description="ANK" evidence="3">
    <location>
        <begin position="71"/>
        <end position="103"/>
    </location>
</feature>
<dbReference type="EMBL" id="HBUF01067193">
    <property type="protein sequence ID" value="CAG6628076.1"/>
    <property type="molecule type" value="Transcribed_RNA"/>
</dbReference>
<dbReference type="EMBL" id="HBUF01245404">
    <property type="protein sequence ID" value="CAG6678259.1"/>
    <property type="molecule type" value="Transcribed_RNA"/>
</dbReference>
<dbReference type="Gene3D" id="1.10.150.50">
    <property type="entry name" value="Transcription Factor, Ets-1"/>
    <property type="match status" value="1"/>
</dbReference>
<feature type="compositionally biased region" description="Polar residues" evidence="5">
    <location>
        <begin position="246"/>
        <end position="260"/>
    </location>
</feature>
<dbReference type="PANTHER" id="PTHR24201">
    <property type="entry name" value="ANK_REP_REGION DOMAIN-CONTAINING PROTEIN"/>
    <property type="match status" value="1"/>
</dbReference>
<dbReference type="InterPro" id="IPR050776">
    <property type="entry name" value="Ank_Repeat/CDKN_Inhibitor"/>
</dbReference>
<feature type="region of interest" description="Disordered" evidence="5">
    <location>
        <begin position="237"/>
        <end position="260"/>
    </location>
</feature>
<sequence>MVGSTTISTRFHKAAQDGNLDILREATKRDCNAKDEDGMTPTLWAAFQGNLEALRLLVGRGGDPEKANYHFGQTALHVAAGRGHMNCVTFLVGFEANLWALDHDLHTPMDLAALAGRKEIIEYLDKACTKQELVNKKKVELKKDKAIKDAEKHRKKYEERMKKEREREKKQIKKVEKEYLGHKINDETPIPTINGSKKTGLYHQEPQNQTFTQLVGGTIQRKPQLGVSTGVKKIIDRKLKSGGSHGKSTNGEYKQSDSNGMIKSKDSQIIYVNSYETQNGGKRGKISDVFDTRELLRSKSQSDILALSHQQEHYEYGSIFDRPGFGSVAFRQNVNATLNGIPVSKSSPEEDSSIGSAGSLVKRNTPSHLSWENEDIRVSDEENSQLDTKWLAMKRFLVVAGVDEYTSQFLAQRIDLEALLILSDEDFKELGIPMGPRKKLMRALDERRRDLANPGDFVDSKL</sequence>
<dbReference type="EMBL" id="HBUF01245405">
    <property type="protein sequence ID" value="CAG6678260.1"/>
    <property type="molecule type" value="Transcribed_RNA"/>
</dbReference>
<dbReference type="SMART" id="SM00454">
    <property type="entry name" value="SAM"/>
    <property type="match status" value="1"/>
</dbReference>
<dbReference type="InterPro" id="IPR036770">
    <property type="entry name" value="Ankyrin_rpt-contain_sf"/>
</dbReference>
<evidence type="ECO:0000256" key="1">
    <source>
        <dbReference type="ARBA" id="ARBA00022737"/>
    </source>
</evidence>
<dbReference type="Pfam" id="PF12796">
    <property type="entry name" value="Ank_2"/>
    <property type="match status" value="1"/>
</dbReference>
<dbReference type="SMART" id="SM00248">
    <property type="entry name" value="ANK"/>
    <property type="match status" value="4"/>
</dbReference>
<dbReference type="EMBL" id="HBUF01067194">
    <property type="protein sequence ID" value="CAG6628077.1"/>
    <property type="molecule type" value="Transcribed_RNA"/>
</dbReference>
<keyword evidence="4" id="KW-0175">Coiled coil</keyword>
<dbReference type="InterPro" id="IPR013761">
    <property type="entry name" value="SAM/pointed_sf"/>
</dbReference>
<dbReference type="EMBL" id="HBUF01400947">
    <property type="protein sequence ID" value="CAG6736865.1"/>
    <property type="molecule type" value="Transcribed_RNA"/>
</dbReference>